<feature type="region of interest" description="Disordered" evidence="1">
    <location>
        <begin position="167"/>
        <end position="271"/>
    </location>
</feature>
<dbReference type="AlphaFoldDB" id="A0A438NJD9"/>
<comment type="caution">
    <text evidence="2">The sequence shown here is derived from an EMBL/GenBank/DDBJ whole genome shotgun (WGS) entry which is preliminary data.</text>
</comment>
<dbReference type="EMBL" id="NAJM01000001">
    <property type="protein sequence ID" value="RVX75857.1"/>
    <property type="molecule type" value="Genomic_DNA"/>
</dbReference>
<feature type="region of interest" description="Disordered" evidence="1">
    <location>
        <begin position="311"/>
        <end position="338"/>
    </location>
</feature>
<dbReference type="VEuPathDB" id="FungiDB:PV10_01759"/>
<dbReference type="Proteomes" id="UP000288859">
    <property type="component" value="Unassembled WGS sequence"/>
</dbReference>
<proteinExistence type="predicted"/>
<organism evidence="2 3">
    <name type="scientific">Exophiala mesophila</name>
    <name type="common">Black yeast-like fungus</name>
    <dbReference type="NCBI Taxonomy" id="212818"/>
    <lineage>
        <taxon>Eukaryota</taxon>
        <taxon>Fungi</taxon>
        <taxon>Dikarya</taxon>
        <taxon>Ascomycota</taxon>
        <taxon>Pezizomycotina</taxon>
        <taxon>Eurotiomycetes</taxon>
        <taxon>Chaetothyriomycetidae</taxon>
        <taxon>Chaetothyriales</taxon>
        <taxon>Herpotrichiellaceae</taxon>
        <taxon>Exophiala</taxon>
    </lineage>
</organism>
<feature type="region of interest" description="Disordered" evidence="1">
    <location>
        <begin position="375"/>
        <end position="438"/>
    </location>
</feature>
<evidence type="ECO:0000256" key="1">
    <source>
        <dbReference type="SAM" id="MobiDB-lite"/>
    </source>
</evidence>
<feature type="compositionally biased region" description="Low complexity" evidence="1">
    <location>
        <begin position="242"/>
        <end position="271"/>
    </location>
</feature>
<name>A0A438NJD9_EXOME</name>
<gene>
    <name evidence="2" type="ORF">B0A52_00214</name>
</gene>
<feature type="compositionally biased region" description="Low complexity" evidence="1">
    <location>
        <begin position="326"/>
        <end position="338"/>
    </location>
</feature>
<feature type="compositionally biased region" description="Basic and acidic residues" evidence="1">
    <location>
        <begin position="180"/>
        <end position="193"/>
    </location>
</feature>
<dbReference type="OrthoDB" id="4152727at2759"/>
<reference evidence="2 3" key="1">
    <citation type="submission" date="2017-03" db="EMBL/GenBank/DDBJ databases">
        <title>Genomes of endolithic fungi from Antarctica.</title>
        <authorList>
            <person name="Coleine C."/>
            <person name="Masonjones S."/>
            <person name="Stajich J.E."/>
        </authorList>
    </citation>
    <scope>NUCLEOTIDE SEQUENCE [LARGE SCALE GENOMIC DNA]</scope>
    <source>
        <strain evidence="2 3">CCFEE 6314</strain>
    </source>
</reference>
<sequence length="438" mass="47806">MAHPRPNLTSSTTVYQIPFLPPSPFMLRLAGKSNYNLWLTSIKPFLFCHPATTGLILGGWPEPIVDSRIPVQGSCDKIRHENPTRGAFNYHVPSSGTVSSRAHIDNWNYANRRVCQFIRGTLGPSVLSFVSHHDNARALWLYLDWLYGESSGIDTLVGAPIPVWTEEESEQAGTVTMEVPDMHTSRVMSKDENNSPEEEEVKEDDVGIDNNRPASSSSRSHNDGYSDSSITRLPRRLHQEQPTPESTATTTKTGKPGKTPLTTPTTPRLLSPTTISAIEVNRKPVSGLVHQNIHLTPTSSQYKTRVTTEPGLAGGQTLALPPPTPSDLQPLSSQSQPRLQTSWDRNLDTIHEEPHTFPRPEVSKKRFGIIAARTAKGSGSGLRRRSTTEALLLGESGGESGGGGGGGISDRCCRPDSAKTSSAPDHYYNPHPYPVEVS</sequence>
<protein>
    <submittedName>
        <fullName evidence="2">Uncharacterized protein</fullName>
    </submittedName>
</protein>
<evidence type="ECO:0000313" key="2">
    <source>
        <dbReference type="EMBL" id="RVX75857.1"/>
    </source>
</evidence>
<feature type="compositionally biased region" description="Gly residues" evidence="1">
    <location>
        <begin position="395"/>
        <end position="408"/>
    </location>
</feature>
<evidence type="ECO:0000313" key="3">
    <source>
        <dbReference type="Proteomes" id="UP000288859"/>
    </source>
</evidence>
<accession>A0A438NJD9</accession>
<feature type="compositionally biased region" description="Polar residues" evidence="1">
    <location>
        <begin position="212"/>
        <end position="231"/>
    </location>
</feature>
<feature type="compositionally biased region" description="Acidic residues" evidence="1">
    <location>
        <begin position="194"/>
        <end position="207"/>
    </location>
</feature>